<accession>A0AAV0HD57</accession>
<evidence type="ECO:0000313" key="12">
    <source>
        <dbReference type="EMBL" id="CAI0382807.1"/>
    </source>
</evidence>
<evidence type="ECO:0000256" key="4">
    <source>
        <dbReference type="ARBA" id="ARBA00022729"/>
    </source>
</evidence>
<proteinExistence type="inferred from homology"/>
<dbReference type="GO" id="GO:0004252">
    <property type="term" value="F:serine-type endopeptidase activity"/>
    <property type="evidence" value="ECO:0007669"/>
    <property type="project" value="UniProtKB-UniRule"/>
</dbReference>
<feature type="active site" description="Charge relay system" evidence="7 8">
    <location>
        <position position="526"/>
    </location>
</feature>
<feature type="domain" description="Inhibitor I9" evidence="11">
    <location>
        <begin position="47"/>
        <end position="92"/>
    </location>
</feature>
<keyword evidence="13" id="KW-1185">Reference proteome</keyword>
<comment type="subcellular location">
    <subcellularLocation>
        <location evidence="1">Secreted</location>
    </subcellularLocation>
</comment>
<feature type="active site" description="Charge relay system" evidence="7 8">
    <location>
        <position position="185"/>
    </location>
</feature>
<evidence type="ECO:0000256" key="6">
    <source>
        <dbReference type="ARBA" id="ARBA00022825"/>
    </source>
</evidence>
<dbReference type="InterPro" id="IPR000209">
    <property type="entry name" value="Peptidase_S8/S53_dom"/>
</dbReference>
<dbReference type="SUPFAM" id="SSF52743">
    <property type="entry name" value="Subtilisin-like"/>
    <property type="match status" value="1"/>
</dbReference>
<dbReference type="PROSITE" id="PS51892">
    <property type="entry name" value="SUBTILASE"/>
    <property type="match status" value="1"/>
</dbReference>
<feature type="chain" id="PRO_5043964828" evidence="9">
    <location>
        <begin position="18"/>
        <end position="651"/>
    </location>
</feature>
<gene>
    <name evidence="12" type="ORF">LITE_LOCUS3721</name>
</gene>
<dbReference type="InterPro" id="IPR034197">
    <property type="entry name" value="Peptidases_S8_3"/>
</dbReference>
<dbReference type="CDD" id="cd04852">
    <property type="entry name" value="Peptidases_S8_3"/>
    <property type="match status" value="1"/>
</dbReference>
<organism evidence="12 13">
    <name type="scientific">Linum tenue</name>
    <dbReference type="NCBI Taxonomy" id="586396"/>
    <lineage>
        <taxon>Eukaryota</taxon>
        <taxon>Viridiplantae</taxon>
        <taxon>Streptophyta</taxon>
        <taxon>Embryophyta</taxon>
        <taxon>Tracheophyta</taxon>
        <taxon>Spermatophyta</taxon>
        <taxon>Magnoliopsida</taxon>
        <taxon>eudicotyledons</taxon>
        <taxon>Gunneridae</taxon>
        <taxon>Pentapetalae</taxon>
        <taxon>rosids</taxon>
        <taxon>fabids</taxon>
        <taxon>Malpighiales</taxon>
        <taxon>Linaceae</taxon>
        <taxon>Linum</taxon>
    </lineage>
</organism>
<evidence type="ECO:0000256" key="5">
    <source>
        <dbReference type="ARBA" id="ARBA00022801"/>
    </source>
</evidence>
<dbReference type="InterPro" id="IPR037045">
    <property type="entry name" value="S8pro/Inhibitor_I9_sf"/>
</dbReference>
<feature type="domain" description="Peptidase S8/S53" evidence="10">
    <location>
        <begin position="119"/>
        <end position="566"/>
    </location>
</feature>
<name>A0AAV0HD57_9ROSI</name>
<dbReference type="Gene3D" id="3.30.70.80">
    <property type="entry name" value="Peptidase S8 propeptide/proteinase inhibitor I9"/>
    <property type="match status" value="1"/>
</dbReference>
<evidence type="ECO:0000259" key="11">
    <source>
        <dbReference type="Pfam" id="PF05922"/>
    </source>
</evidence>
<dbReference type="Pfam" id="PF05922">
    <property type="entry name" value="Inhibitor_I9"/>
    <property type="match status" value="1"/>
</dbReference>
<evidence type="ECO:0000256" key="8">
    <source>
        <dbReference type="PROSITE-ProRule" id="PRU01240"/>
    </source>
</evidence>
<dbReference type="InterPro" id="IPR022398">
    <property type="entry name" value="Peptidase_S8_His-AS"/>
</dbReference>
<evidence type="ECO:0000256" key="9">
    <source>
        <dbReference type="SAM" id="SignalP"/>
    </source>
</evidence>
<keyword evidence="5 8" id="KW-0378">Hydrolase</keyword>
<dbReference type="Pfam" id="PF00082">
    <property type="entry name" value="Peptidase_S8"/>
    <property type="match status" value="1"/>
</dbReference>
<evidence type="ECO:0000256" key="2">
    <source>
        <dbReference type="ARBA" id="ARBA00011073"/>
    </source>
</evidence>
<dbReference type="CDD" id="cd02120">
    <property type="entry name" value="PA_subtilisin_like"/>
    <property type="match status" value="1"/>
</dbReference>
<evidence type="ECO:0000256" key="7">
    <source>
        <dbReference type="PIRSR" id="PIRSR615500-1"/>
    </source>
</evidence>
<dbReference type="InterPro" id="IPR036852">
    <property type="entry name" value="Peptidase_S8/S53_dom_sf"/>
</dbReference>
<evidence type="ECO:0000256" key="3">
    <source>
        <dbReference type="ARBA" id="ARBA00022670"/>
    </source>
</evidence>
<dbReference type="InterPro" id="IPR010259">
    <property type="entry name" value="S8pro/Inhibitor_I9"/>
</dbReference>
<comment type="caution">
    <text evidence="12">The sequence shown here is derived from an EMBL/GenBank/DDBJ whole genome shotgun (WGS) entry which is preliminary data.</text>
</comment>
<dbReference type="InterPro" id="IPR045051">
    <property type="entry name" value="SBT"/>
</dbReference>
<dbReference type="GO" id="GO:0005576">
    <property type="term" value="C:extracellular region"/>
    <property type="evidence" value="ECO:0007669"/>
    <property type="project" value="UniProtKB-SubCell"/>
</dbReference>
<protein>
    <submittedName>
        <fullName evidence="12">Uncharacterized protein</fullName>
    </submittedName>
</protein>
<dbReference type="PROSITE" id="PS00138">
    <property type="entry name" value="SUBTILASE_SER"/>
    <property type="match status" value="1"/>
</dbReference>
<keyword evidence="4 9" id="KW-0732">Signal</keyword>
<dbReference type="InterPro" id="IPR023828">
    <property type="entry name" value="Peptidase_S8_Ser-AS"/>
</dbReference>
<comment type="similarity">
    <text evidence="2 8">Belongs to the peptidase S8 family.</text>
</comment>
<dbReference type="AlphaFoldDB" id="A0AAV0HD57"/>
<keyword evidence="6 8" id="KW-0720">Serine protease</keyword>
<evidence type="ECO:0000259" key="10">
    <source>
        <dbReference type="Pfam" id="PF00082"/>
    </source>
</evidence>
<dbReference type="EMBL" id="CAMGYJ010000002">
    <property type="protein sequence ID" value="CAI0382807.1"/>
    <property type="molecule type" value="Genomic_DNA"/>
</dbReference>
<evidence type="ECO:0000256" key="1">
    <source>
        <dbReference type="ARBA" id="ARBA00004613"/>
    </source>
</evidence>
<dbReference type="Proteomes" id="UP001154282">
    <property type="component" value="Unassembled WGS sequence"/>
</dbReference>
<sequence>MISSIFLLSTILVLSAAAPAAELRGYVVYTGAASPSNLALKEAIINRMSGQLLRTYRHGFSGFAARLSPQEATFISMQPGVVSVFEDTYLKLLTTRSWGFLASLEGSYANPAYPYACSSDIVVGFIDSGIWPESESFRPASSAPPPVGWNGTCQTSKDFNMSSCNGKIVGARFYVGESARDVEGHGSHVASTAAGMEVKASYYGLAAGTARGGSESARIAVYKACLPLFGCLSSAILSAFDDAIRDGVNVISVSVGSTQLTPLDFTEDPIAIGAFHATERGILVVCAGGNSGPARSSIKNDAPWILTVAASTMDRNFETNVVLAGANKTIKGRSIGFSKLSRSPIYPLTTGEAAVDKNRQAARECHLDSLKASKVKGKIVVCETSASTTYLSDQRAEIVSKGGVGMVVVSDTESRVPGFYGDFPITIVSLEEANKLMTYLNTTRNPMGTILGTVTVGHQKPAPEVAFFSSRGPSMVSGNIIKASFILPDITAPGVAILAAWTGNDSSIATPTGRAPPAYIIISGTSMACPHISGVAANVRSAVPTLTAAGVKSAIMTTAVSTNNLGTAITTDEGDWATPYDIGAGILQPTRALRPGLIYDTTADEYLQFLCYHGYNTTTVKSISRTAARSFRCPAGGANRDLISSLNYPSI</sequence>
<dbReference type="PANTHER" id="PTHR10795">
    <property type="entry name" value="PROPROTEIN CONVERTASE SUBTILISIN/KEXIN"/>
    <property type="match status" value="1"/>
</dbReference>
<dbReference type="GO" id="GO:0006508">
    <property type="term" value="P:proteolysis"/>
    <property type="evidence" value="ECO:0007669"/>
    <property type="project" value="UniProtKB-KW"/>
</dbReference>
<dbReference type="PROSITE" id="PS00137">
    <property type="entry name" value="SUBTILASE_HIS"/>
    <property type="match status" value="1"/>
</dbReference>
<dbReference type="Gene3D" id="3.40.50.200">
    <property type="entry name" value="Peptidase S8/S53 domain"/>
    <property type="match status" value="1"/>
</dbReference>
<evidence type="ECO:0000313" key="13">
    <source>
        <dbReference type="Proteomes" id="UP001154282"/>
    </source>
</evidence>
<feature type="signal peptide" evidence="9">
    <location>
        <begin position="1"/>
        <end position="17"/>
    </location>
</feature>
<keyword evidence="3 8" id="KW-0645">Protease</keyword>
<dbReference type="InterPro" id="IPR015500">
    <property type="entry name" value="Peptidase_S8_subtilisin-rel"/>
</dbReference>
<dbReference type="Gene3D" id="3.50.30.30">
    <property type="match status" value="1"/>
</dbReference>
<reference evidence="12" key="1">
    <citation type="submission" date="2022-08" db="EMBL/GenBank/DDBJ databases">
        <authorList>
            <person name="Gutierrez-Valencia J."/>
        </authorList>
    </citation>
    <scope>NUCLEOTIDE SEQUENCE</scope>
</reference>
<dbReference type="PRINTS" id="PR00723">
    <property type="entry name" value="SUBTILISIN"/>
</dbReference>
<feature type="active site" description="Charge relay system" evidence="7 8">
    <location>
        <position position="127"/>
    </location>
</feature>